<protein>
    <recommendedName>
        <fullName evidence="4">Prohead serine protease domain-containing protein</fullName>
    </recommendedName>
</protein>
<keyword evidence="1" id="KW-1188">Viral release from host cell</keyword>
<dbReference type="EMBL" id="JACIGW010000001">
    <property type="protein sequence ID" value="MBB4348023.1"/>
    <property type="molecule type" value="Genomic_DNA"/>
</dbReference>
<evidence type="ECO:0000256" key="1">
    <source>
        <dbReference type="ARBA" id="ARBA00022612"/>
    </source>
</evidence>
<name>A0A7W6S6B5_9HYPH</name>
<dbReference type="InterPro" id="IPR006433">
    <property type="entry name" value="Prohead_protease"/>
</dbReference>
<dbReference type="GO" id="GO:0006508">
    <property type="term" value="P:proteolysis"/>
    <property type="evidence" value="ECO:0007669"/>
    <property type="project" value="UniProtKB-KW"/>
</dbReference>
<feature type="domain" description="Prohead serine protease" evidence="4">
    <location>
        <begin position="4"/>
        <end position="149"/>
    </location>
</feature>
<dbReference type="EMBL" id="JACIGY010000001">
    <property type="protein sequence ID" value="MBB4409583.1"/>
    <property type="molecule type" value="Genomic_DNA"/>
</dbReference>
<evidence type="ECO:0000256" key="3">
    <source>
        <dbReference type="ARBA" id="ARBA00022801"/>
    </source>
</evidence>
<evidence type="ECO:0000313" key="6">
    <source>
        <dbReference type="EMBL" id="MBB4409583.1"/>
    </source>
</evidence>
<proteinExistence type="predicted"/>
<dbReference type="Proteomes" id="UP000576087">
    <property type="component" value="Unassembled WGS sequence"/>
</dbReference>
<evidence type="ECO:0000313" key="9">
    <source>
        <dbReference type="Proteomes" id="UP000524535"/>
    </source>
</evidence>
<evidence type="ECO:0000313" key="5">
    <source>
        <dbReference type="EMBL" id="MBB4348023.1"/>
    </source>
</evidence>
<organism evidence="5 8">
    <name type="scientific">Aliirhizobium cellulosilyticum</name>
    <dbReference type="NCBI Taxonomy" id="393664"/>
    <lineage>
        <taxon>Bacteria</taxon>
        <taxon>Pseudomonadati</taxon>
        <taxon>Pseudomonadota</taxon>
        <taxon>Alphaproteobacteria</taxon>
        <taxon>Hyphomicrobiales</taxon>
        <taxon>Rhizobiaceae</taxon>
        <taxon>Aliirhizobium</taxon>
    </lineage>
</organism>
<sequence length="164" mass="17816">MADVSGYAVQWGRPAVIAGLFEERFARGAFDRSLVDHPDVAVLWGHDSTKPLARVSNGSLKLRSDNIGLFYTFAPDEKSPMGQEALASVRSGLVNEVSVGFSSIEEEWDDSGKLPKRLITRAFLAEVSIVLWGAYGKSTSAEVVDRRSAAAQRAQAKMKSRGIT</sequence>
<evidence type="ECO:0000313" key="10">
    <source>
        <dbReference type="Proteomes" id="UP000576087"/>
    </source>
</evidence>
<accession>A0A7W6S6B5</accession>
<evidence type="ECO:0000313" key="8">
    <source>
        <dbReference type="Proteomes" id="UP000520770"/>
    </source>
</evidence>
<comment type="caution">
    <text evidence="5">The sequence shown here is derived from an EMBL/GenBank/DDBJ whole genome shotgun (WGS) entry which is preliminary data.</text>
</comment>
<reference evidence="8 9" key="1">
    <citation type="submission" date="2020-08" db="EMBL/GenBank/DDBJ databases">
        <title>Genomic Encyclopedia of Type Strains, Phase IV (KMG-V): Genome sequencing to study the core and pangenomes of soil and plant-associated prokaryotes.</title>
        <authorList>
            <person name="Whitman W."/>
        </authorList>
    </citation>
    <scope>NUCLEOTIDE SEQUENCE [LARGE SCALE GENOMIC DNA]</scope>
    <source>
        <strain evidence="6 9">SEMIA 444</strain>
        <strain evidence="5 8">SEMIA 448</strain>
        <strain evidence="7 10">SEMIA 452</strain>
    </source>
</reference>
<dbReference type="Proteomes" id="UP000524535">
    <property type="component" value="Unassembled WGS sequence"/>
</dbReference>
<evidence type="ECO:0000259" key="4">
    <source>
        <dbReference type="Pfam" id="PF04586"/>
    </source>
</evidence>
<dbReference type="Pfam" id="PF04586">
    <property type="entry name" value="Peptidase_S78"/>
    <property type="match status" value="1"/>
</dbReference>
<gene>
    <name evidence="6" type="ORF">GGE31_000054</name>
    <name evidence="5" type="ORF">GGE33_001731</name>
    <name evidence="7" type="ORF">GGE35_000054</name>
</gene>
<dbReference type="EMBL" id="JACIHM010000001">
    <property type="protein sequence ID" value="MBB4444272.1"/>
    <property type="molecule type" value="Genomic_DNA"/>
</dbReference>
<keyword evidence="3" id="KW-0378">Hydrolase</keyword>
<dbReference type="GO" id="GO:0008233">
    <property type="term" value="F:peptidase activity"/>
    <property type="evidence" value="ECO:0007669"/>
    <property type="project" value="UniProtKB-KW"/>
</dbReference>
<dbReference type="InterPro" id="IPR054613">
    <property type="entry name" value="Peptidase_S78_dom"/>
</dbReference>
<evidence type="ECO:0000313" key="7">
    <source>
        <dbReference type="EMBL" id="MBB4444272.1"/>
    </source>
</evidence>
<dbReference type="AlphaFoldDB" id="A0A7W6S6B5"/>
<dbReference type="Proteomes" id="UP000520770">
    <property type="component" value="Unassembled WGS sequence"/>
</dbReference>
<keyword evidence="9" id="KW-1185">Reference proteome</keyword>
<keyword evidence="2" id="KW-0645">Protease</keyword>
<dbReference type="NCBIfam" id="TIGR01543">
    <property type="entry name" value="proheadase_HK97"/>
    <property type="match status" value="1"/>
</dbReference>
<dbReference type="RefSeq" id="WP_183822108.1">
    <property type="nucleotide sequence ID" value="NZ_JACIGW010000001.1"/>
</dbReference>
<evidence type="ECO:0000256" key="2">
    <source>
        <dbReference type="ARBA" id="ARBA00022670"/>
    </source>
</evidence>